<evidence type="ECO:0000256" key="18">
    <source>
        <dbReference type="SAM" id="MobiDB-lite"/>
    </source>
</evidence>
<evidence type="ECO:0000256" key="11">
    <source>
        <dbReference type="ARBA" id="ARBA00023125"/>
    </source>
</evidence>
<evidence type="ECO:0000256" key="6">
    <source>
        <dbReference type="ARBA" id="ARBA00022553"/>
    </source>
</evidence>
<feature type="transmembrane region" description="Helical" evidence="19">
    <location>
        <begin position="310"/>
        <end position="330"/>
    </location>
</feature>
<evidence type="ECO:0000313" key="20">
    <source>
        <dbReference type="EMBL" id="KAK4883612.1"/>
    </source>
</evidence>
<evidence type="ECO:0000256" key="16">
    <source>
        <dbReference type="ARBA" id="ARBA00023303"/>
    </source>
</evidence>
<evidence type="ECO:0000256" key="9">
    <source>
        <dbReference type="ARBA" id="ARBA00023053"/>
    </source>
</evidence>
<evidence type="ECO:0000256" key="7">
    <source>
        <dbReference type="ARBA" id="ARBA00022692"/>
    </source>
</evidence>
<comment type="similarity">
    <text evidence="2">Belongs to the ERG4/ERG24 family.</text>
</comment>
<comment type="subcellular location">
    <subcellularLocation>
        <location evidence="1">Nucleus inner membrane</location>
        <topology evidence="1">Multi-pass membrane protein</topology>
    </subcellularLocation>
</comment>
<organism evidence="20 21">
    <name type="scientific">Aquatica leii</name>
    <dbReference type="NCBI Taxonomy" id="1421715"/>
    <lineage>
        <taxon>Eukaryota</taxon>
        <taxon>Metazoa</taxon>
        <taxon>Ecdysozoa</taxon>
        <taxon>Arthropoda</taxon>
        <taxon>Hexapoda</taxon>
        <taxon>Insecta</taxon>
        <taxon>Pterygota</taxon>
        <taxon>Neoptera</taxon>
        <taxon>Endopterygota</taxon>
        <taxon>Coleoptera</taxon>
        <taxon>Polyphaga</taxon>
        <taxon>Elateriformia</taxon>
        <taxon>Elateroidea</taxon>
        <taxon>Lampyridae</taxon>
        <taxon>Luciolinae</taxon>
        <taxon>Aquatica</taxon>
    </lineage>
</organism>
<evidence type="ECO:0000256" key="1">
    <source>
        <dbReference type="ARBA" id="ARBA00004473"/>
    </source>
</evidence>
<feature type="transmembrane region" description="Helical" evidence="19">
    <location>
        <begin position="405"/>
        <end position="422"/>
    </location>
</feature>
<sequence>MMVGKGSPKRSYRKSPSRTETKSPSRSTTRVSPLSRPALRKSPSRTVQKPTTPRSPSRKSPARKSPSRVAKDDIVVPEKPKRISRSQKPIIELDSESEDSDSSFNNKFTSEKPKATVRGRARKLIVEGSSSKTKLQNSVSVVREITPIQTEIHYVGVTRRSVSKSQPKEIDHIDLLKRESLISSIQKLTELSDEDDVKSPIREKSERRSVSRVPDRKETQTESQWLTPLLLTVVLLLFPIVYYVFCNEVQCQWMKLPNLSKFMYSSTYFDSVSFAICSGFGLLVVLVSAIPFGGFKISGLPNKQGKLDYVMNGMLVAITVCTALAILEFYNVPVIQNVLSKYFQLIISLLIIGCILSIWLYIRSFYVPLCALKSDVLTSGRIYNFFNGRELNPRLFNVVDVKMCLFRFCIIGSIMLNGILIYKDIEIGRNKEGALDLKTTKYNLTLIVVAITQIIYLADSLAFETTFVTTSSVQYDAVGFLTASSFTYGPILMCAAPKYIYDYGVKLPLWHLMMITVIFCAGYFLYRASNLQKHAFRQNPYHPTVSHLESLPTSQGKKLLVSGYWGWVRHPNYLGDIIMNISFGLCVYNAIPVVIHVLDVLMLVQRAQEDGVRCKHRYGSAWERYCQPMRQRLKHFIKYCCKPFAKETTIHGVSFLNVKGLHPLERLFWLIAILLSAIGATSLIISNWNRYNANPTVISIQKDYRNWKNLLPTVTGCFLNKTNLDLTNRYVEKTWGVTVNDSNYEYYAGFVKAVANISYYNFNVFTKYENDSKLNEVNLFDLATEVHPQLSGTLVTFDMMRKSYFTLIMTEMGICFTINSKFANILALKCYSKSNSFAADALGDANMVKCHYLNGLCYARYDSDPLAPINFYAHSYLDVVHATSSRPFYIGESEELEINYLIEETTPSPTLRNLSPSQRKCRFDDEPLTEDIPVYSPTMCYISCRYRIVMQRCKCRPFFYHFMQGKVCNISGMICISKYAKELVLSASNFNCYCPQPCHIVAYLPLPPKSATWTSGYFDQRLTFRWGLLHPTTKYRRDVLFSFEDLVGSLGGSLCLFLGISFISLIEIVFFIFNYIIRYCLIRNPNTIQLTKKISVKQIKNNQIIHKRIQ</sequence>
<evidence type="ECO:0000256" key="4">
    <source>
        <dbReference type="ARBA" id="ARBA00022448"/>
    </source>
</evidence>
<feature type="transmembrane region" description="Helical" evidence="19">
    <location>
        <begin position="267"/>
        <end position="290"/>
    </location>
</feature>
<dbReference type="GO" id="GO:0003677">
    <property type="term" value="F:DNA binding"/>
    <property type="evidence" value="ECO:0007669"/>
    <property type="project" value="UniProtKB-KW"/>
</dbReference>
<dbReference type="EMBL" id="JARPUR010000002">
    <property type="protein sequence ID" value="KAK4883612.1"/>
    <property type="molecule type" value="Genomic_DNA"/>
</dbReference>
<feature type="compositionally biased region" description="Basic residues" evidence="18">
    <location>
        <begin position="56"/>
        <end position="66"/>
    </location>
</feature>
<keyword evidence="6" id="KW-0597">Phosphoprotein</keyword>
<keyword evidence="10 17" id="KW-0406">Ion transport</keyword>
<evidence type="ECO:0000256" key="19">
    <source>
        <dbReference type="SAM" id="Phobius"/>
    </source>
</evidence>
<keyword evidence="13" id="KW-0675">Receptor</keyword>
<comment type="caution">
    <text evidence="20">The sequence shown here is derived from an EMBL/GenBank/DDBJ whole genome shotgun (WGS) entry which is preliminary data.</text>
</comment>
<keyword evidence="5 17" id="KW-0894">Sodium channel</keyword>
<evidence type="ECO:0000256" key="15">
    <source>
        <dbReference type="ARBA" id="ARBA00023242"/>
    </source>
</evidence>
<feature type="transmembrane region" description="Helical" evidence="19">
    <location>
        <begin position="508"/>
        <end position="526"/>
    </location>
</feature>
<evidence type="ECO:0000256" key="10">
    <source>
        <dbReference type="ARBA" id="ARBA00023065"/>
    </source>
</evidence>
<evidence type="ECO:0000256" key="12">
    <source>
        <dbReference type="ARBA" id="ARBA00023136"/>
    </source>
</evidence>
<keyword evidence="4 17" id="KW-0813">Transport</keyword>
<dbReference type="GO" id="GO:0050613">
    <property type="term" value="F:Delta14-sterol reductase activity"/>
    <property type="evidence" value="ECO:0007669"/>
    <property type="project" value="TreeGrafter"/>
</dbReference>
<feature type="transmembrane region" description="Helical" evidence="19">
    <location>
        <begin position="478"/>
        <end position="496"/>
    </location>
</feature>
<dbReference type="GO" id="GO:0005272">
    <property type="term" value="F:sodium channel activity"/>
    <property type="evidence" value="ECO:0007669"/>
    <property type="project" value="UniProtKB-KW"/>
</dbReference>
<keyword evidence="21" id="KW-1185">Reference proteome</keyword>
<feature type="transmembrane region" description="Helical" evidence="19">
    <location>
        <begin position="667"/>
        <end position="688"/>
    </location>
</feature>
<evidence type="ECO:0000256" key="2">
    <source>
        <dbReference type="ARBA" id="ARBA00005402"/>
    </source>
</evidence>
<evidence type="ECO:0000256" key="3">
    <source>
        <dbReference type="ARBA" id="ARBA00007193"/>
    </source>
</evidence>
<proteinExistence type="inferred from homology"/>
<dbReference type="GO" id="GO:0005789">
    <property type="term" value="C:endoplasmic reticulum membrane"/>
    <property type="evidence" value="ECO:0007669"/>
    <property type="project" value="TreeGrafter"/>
</dbReference>
<dbReference type="GO" id="GO:0005637">
    <property type="term" value="C:nuclear inner membrane"/>
    <property type="evidence" value="ECO:0007669"/>
    <property type="project" value="UniProtKB-SubCell"/>
</dbReference>
<dbReference type="PANTHER" id="PTHR21257:SF55">
    <property type="entry name" value="DELTA(14)-STEROL REDUCTASE LBR"/>
    <property type="match status" value="1"/>
</dbReference>
<evidence type="ECO:0000256" key="13">
    <source>
        <dbReference type="ARBA" id="ARBA00023170"/>
    </source>
</evidence>
<feature type="region of interest" description="Disordered" evidence="18">
    <location>
        <begin position="196"/>
        <end position="217"/>
    </location>
</feature>
<accession>A0AAN7Q6J4</accession>
<feature type="transmembrane region" description="Helical" evidence="19">
    <location>
        <begin position="1056"/>
        <end position="1077"/>
    </location>
</feature>
<feature type="transmembrane region" description="Helical" evidence="19">
    <location>
        <begin position="442"/>
        <end position="458"/>
    </location>
</feature>
<gene>
    <name evidence="20" type="ORF">RN001_006931</name>
</gene>
<keyword evidence="8 19" id="KW-1133">Transmembrane helix</keyword>
<feature type="transmembrane region" description="Helical" evidence="19">
    <location>
        <begin position="577"/>
        <end position="598"/>
    </location>
</feature>
<dbReference type="Gene3D" id="1.10.287.770">
    <property type="entry name" value="YojJ-like"/>
    <property type="match status" value="1"/>
</dbReference>
<evidence type="ECO:0000313" key="21">
    <source>
        <dbReference type="Proteomes" id="UP001353858"/>
    </source>
</evidence>
<dbReference type="Pfam" id="PF00858">
    <property type="entry name" value="ASC"/>
    <property type="match status" value="1"/>
</dbReference>
<dbReference type="InterPro" id="IPR001873">
    <property type="entry name" value="ENaC"/>
</dbReference>
<dbReference type="InterPro" id="IPR001171">
    <property type="entry name" value="ERG24_DHCR-like"/>
</dbReference>
<feature type="transmembrane region" description="Helical" evidence="19">
    <location>
        <begin position="342"/>
        <end position="362"/>
    </location>
</feature>
<evidence type="ECO:0000256" key="17">
    <source>
        <dbReference type="RuleBase" id="RU000679"/>
    </source>
</evidence>
<feature type="region of interest" description="Disordered" evidence="18">
    <location>
        <begin position="1"/>
        <end position="115"/>
    </location>
</feature>
<dbReference type="Proteomes" id="UP001353858">
    <property type="component" value="Unassembled WGS sequence"/>
</dbReference>
<keyword evidence="15" id="KW-0539">Nucleus</keyword>
<dbReference type="PANTHER" id="PTHR21257">
    <property type="entry name" value="DELTA(14)-STEROL REDUCTASE"/>
    <property type="match status" value="1"/>
</dbReference>
<feature type="compositionally biased region" description="Basic and acidic residues" evidence="18">
    <location>
        <begin position="69"/>
        <end position="81"/>
    </location>
</feature>
<evidence type="ECO:0000256" key="14">
    <source>
        <dbReference type="ARBA" id="ARBA00023201"/>
    </source>
</evidence>
<dbReference type="Gene3D" id="1.10.287.820">
    <property type="entry name" value="Acid-sensing ion channel domain"/>
    <property type="match status" value="1"/>
</dbReference>
<dbReference type="AlphaFoldDB" id="A0AAN7Q6J4"/>
<dbReference type="GO" id="GO:0006695">
    <property type="term" value="P:cholesterol biosynthetic process"/>
    <property type="evidence" value="ECO:0007669"/>
    <property type="project" value="TreeGrafter"/>
</dbReference>
<keyword evidence="12 19" id="KW-0472">Membrane</keyword>
<evidence type="ECO:0000256" key="5">
    <source>
        <dbReference type="ARBA" id="ARBA00022461"/>
    </source>
</evidence>
<dbReference type="Pfam" id="PF01222">
    <property type="entry name" value="ERG4_ERG24"/>
    <property type="match status" value="1"/>
</dbReference>
<keyword evidence="16 17" id="KW-0407">Ion channel</keyword>
<keyword evidence="14 17" id="KW-0739">Sodium transport</keyword>
<keyword evidence="9" id="KW-0915">Sodium</keyword>
<comment type="similarity">
    <text evidence="3 17">Belongs to the amiloride-sensitive sodium channel (TC 1.A.6) family.</text>
</comment>
<feature type="compositionally biased region" description="Basic and acidic residues" evidence="18">
    <location>
        <begin position="197"/>
        <end position="217"/>
    </location>
</feature>
<keyword evidence="11" id="KW-0238">DNA-binding</keyword>
<protein>
    <submittedName>
        <fullName evidence="20">Uncharacterized protein</fullName>
    </submittedName>
</protein>
<keyword evidence="7 17" id="KW-0812">Transmembrane</keyword>
<name>A0AAN7Q6J4_9COLE</name>
<dbReference type="Gene3D" id="1.20.120.1630">
    <property type="match status" value="1"/>
</dbReference>
<evidence type="ECO:0000256" key="8">
    <source>
        <dbReference type="ARBA" id="ARBA00022989"/>
    </source>
</evidence>
<feature type="compositionally biased region" description="Basic residues" evidence="18">
    <location>
        <begin position="7"/>
        <end position="16"/>
    </location>
</feature>
<feature type="transmembrane region" description="Helical" evidence="19">
    <location>
        <begin position="225"/>
        <end position="246"/>
    </location>
</feature>
<reference evidence="21" key="1">
    <citation type="submission" date="2023-01" db="EMBL/GenBank/DDBJ databases">
        <title>Key to firefly adult light organ development and bioluminescence: homeobox transcription factors regulate luciferase expression and transportation to peroxisome.</title>
        <authorList>
            <person name="Fu X."/>
        </authorList>
    </citation>
    <scope>NUCLEOTIDE SEQUENCE [LARGE SCALE GENOMIC DNA]</scope>
</reference>